<dbReference type="SUPFAM" id="SSF56322">
    <property type="entry name" value="ADC synthase"/>
    <property type="match status" value="1"/>
</dbReference>
<keyword evidence="3" id="KW-0808">Transferase</keyword>
<evidence type="ECO:0000256" key="1">
    <source>
        <dbReference type="ARBA" id="ARBA00005970"/>
    </source>
</evidence>
<dbReference type="InterPro" id="IPR006805">
    <property type="entry name" value="Anth_synth_I_N"/>
</dbReference>
<dbReference type="FunFam" id="3.40.50.880:FF:000003">
    <property type="entry name" value="Anthranilate synthase component II"/>
    <property type="match status" value="1"/>
</dbReference>
<protein>
    <recommendedName>
        <fullName evidence="2">aminodeoxychorismate synthase</fullName>
        <ecNumber evidence="2">2.6.1.85</ecNumber>
    </recommendedName>
</protein>
<evidence type="ECO:0000313" key="8">
    <source>
        <dbReference type="EMBL" id="KFA88628.1"/>
    </source>
</evidence>
<feature type="domain" description="Glutamine amidotransferase" evidence="5">
    <location>
        <begin position="4"/>
        <end position="187"/>
    </location>
</feature>
<dbReference type="PRINTS" id="PR00099">
    <property type="entry name" value="CPSGATASE"/>
</dbReference>
<dbReference type="Pfam" id="PF04715">
    <property type="entry name" value="Anth_synt_I_N"/>
    <property type="match status" value="1"/>
</dbReference>
<dbReference type="PRINTS" id="PR00097">
    <property type="entry name" value="ANTSNTHASEII"/>
</dbReference>
<dbReference type="PANTHER" id="PTHR11236">
    <property type="entry name" value="AMINOBENZOATE/ANTHRANILATE SYNTHASE"/>
    <property type="match status" value="1"/>
</dbReference>
<dbReference type="InterPro" id="IPR015890">
    <property type="entry name" value="Chorismate_C"/>
</dbReference>
<evidence type="ECO:0000256" key="3">
    <source>
        <dbReference type="ARBA" id="ARBA00022679"/>
    </source>
</evidence>
<dbReference type="NCBIfam" id="TIGR00566">
    <property type="entry name" value="trpG_papA"/>
    <property type="match status" value="1"/>
</dbReference>
<keyword evidence="4" id="KW-0315">Glutamine amidotransferase</keyword>
<dbReference type="NCBIfam" id="TIGR00553">
    <property type="entry name" value="pabB"/>
    <property type="match status" value="1"/>
</dbReference>
<comment type="caution">
    <text evidence="8">The sequence shown here is derived from an EMBL/GenBank/DDBJ whole genome shotgun (WGS) entry which is preliminary data.</text>
</comment>
<dbReference type="Pfam" id="PF00425">
    <property type="entry name" value="Chorismate_bind"/>
    <property type="match status" value="1"/>
</dbReference>
<organism evidence="8 9">
    <name type="scientific">Archangium violaceum Cb vi76</name>
    <dbReference type="NCBI Taxonomy" id="1406225"/>
    <lineage>
        <taxon>Bacteria</taxon>
        <taxon>Pseudomonadati</taxon>
        <taxon>Myxococcota</taxon>
        <taxon>Myxococcia</taxon>
        <taxon>Myxococcales</taxon>
        <taxon>Cystobacterineae</taxon>
        <taxon>Archangiaceae</taxon>
        <taxon>Archangium</taxon>
    </lineage>
</organism>
<dbReference type="PROSITE" id="PS51273">
    <property type="entry name" value="GATASE_TYPE_1"/>
    <property type="match status" value="1"/>
</dbReference>
<dbReference type="EC" id="2.6.1.85" evidence="2"/>
<dbReference type="InterPro" id="IPR029062">
    <property type="entry name" value="Class_I_gatase-like"/>
</dbReference>
<evidence type="ECO:0000313" key="9">
    <source>
        <dbReference type="Proteomes" id="UP000028547"/>
    </source>
</evidence>
<sequence length="706" mass="77694">MRTLIIDNYDSFTFNLFQLISEVNGEEPIVVRNDQIAWRDIAGLGLDNIVLSPGPGHPANPSDFGVCRDALEQSGLPILGVCLGHQGLGHVSGGQVTHAPVPMHGRLSRVIHSGDPLFAGIPAAFDVVRYHSLILAEPLPASLERIAWTEEDGLVMAVRHRSRPFWGVQYHPESICTSFGRELLANFRELTRRFHETRAPRSQPPSRVLSVVPRAAPVAPVPVRFEVHARNLATAPDPESVFVHLHGQARDAFWLDSSLVDPRLSRFSFMGDASGPHALTVEFRGPGELTIRQQGNQSRQEGKLLDFLARELALRQVDSPELPFDFNCGFVGYLGYELRDECGSPRRFRAPEPDACLILADRLIAFDHQRNEAWLVCLVSRGEGAQAEQWFARMEARLADVPPAQPPVAAPVGEHVPVALSRERETYLGDIQRCLEKIGDGESYEVCLTNKLHLPQAPDPLLYYRLQRRRNPVPYGAFLRFGELAVCCSSPERFLRVERGGWVESKPIKGTRRRGESAEVDEALRRDLASCEKDRAENLMIVDLVRNDLGLVCEVGSVHVPKLMDVETYATVHQLVSTVRGRLRPGLSVVDCVRAAFPGGSMTGAPKLRTMELIDSLELEARGVYSGSIGFIGCSGAADLNIVIRTAVMMPERTTVGVGGAIIALSNPEEEFAEILLKGRSLLETFEQARGAAAPARGDLLEKATG</sequence>
<proteinExistence type="inferred from homology"/>
<dbReference type="GO" id="GO:0005737">
    <property type="term" value="C:cytoplasm"/>
    <property type="evidence" value="ECO:0007669"/>
    <property type="project" value="TreeGrafter"/>
</dbReference>
<dbReference type="InterPro" id="IPR017926">
    <property type="entry name" value="GATASE"/>
</dbReference>
<dbReference type="GO" id="GO:0046820">
    <property type="term" value="F:4-amino-4-deoxychorismate synthase activity"/>
    <property type="evidence" value="ECO:0007669"/>
    <property type="project" value="UniProtKB-EC"/>
</dbReference>
<dbReference type="GO" id="GO:0000162">
    <property type="term" value="P:L-tryptophan biosynthetic process"/>
    <property type="evidence" value="ECO:0007669"/>
    <property type="project" value="TreeGrafter"/>
</dbReference>
<dbReference type="PANTHER" id="PTHR11236:SF18">
    <property type="entry name" value="AMINODEOXYCHORISMATE SYNTHASE"/>
    <property type="match status" value="1"/>
</dbReference>
<comment type="similarity">
    <text evidence="1">In the C-terminal section; belongs to the anthranilate synthase component I family.</text>
</comment>
<dbReference type="CDD" id="cd01743">
    <property type="entry name" value="GATase1_Anthranilate_Synthase"/>
    <property type="match status" value="1"/>
</dbReference>
<dbReference type="GO" id="GO:0008153">
    <property type="term" value="P:4-aminobenzoate biosynthetic process"/>
    <property type="evidence" value="ECO:0007669"/>
    <property type="project" value="TreeGrafter"/>
</dbReference>
<dbReference type="EMBL" id="JPMI01000280">
    <property type="protein sequence ID" value="KFA88628.1"/>
    <property type="molecule type" value="Genomic_DNA"/>
</dbReference>
<dbReference type="InterPro" id="IPR019999">
    <property type="entry name" value="Anth_synth_I-like"/>
</dbReference>
<dbReference type="PRINTS" id="PR00096">
    <property type="entry name" value="GATASE"/>
</dbReference>
<name>A0A084SJJ3_9BACT</name>
<dbReference type="InterPro" id="IPR005802">
    <property type="entry name" value="ADC_synth_comp_1"/>
</dbReference>
<dbReference type="Pfam" id="PF00117">
    <property type="entry name" value="GATase"/>
    <property type="match status" value="1"/>
</dbReference>
<reference evidence="8 9" key="1">
    <citation type="submission" date="2014-07" db="EMBL/GenBank/DDBJ databases">
        <title>Draft Genome Sequence of Gephyronic Acid Producer, Cystobacter violaceus Strain Cb vi76.</title>
        <authorList>
            <person name="Stevens D.C."/>
            <person name="Young J."/>
            <person name="Carmichael R."/>
            <person name="Tan J."/>
            <person name="Taylor R.E."/>
        </authorList>
    </citation>
    <scope>NUCLEOTIDE SEQUENCE [LARGE SCALE GENOMIC DNA]</scope>
    <source>
        <strain evidence="8 9">Cb vi76</strain>
    </source>
</reference>
<evidence type="ECO:0000256" key="4">
    <source>
        <dbReference type="ARBA" id="ARBA00022962"/>
    </source>
</evidence>
<evidence type="ECO:0000259" key="7">
    <source>
        <dbReference type="Pfam" id="PF04715"/>
    </source>
</evidence>
<evidence type="ECO:0000256" key="2">
    <source>
        <dbReference type="ARBA" id="ARBA00013139"/>
    </source>
</evidence>
<evidence type="ECO:0000259" key="5">
    <source>
        <dbReference type="Pfam" id="PF00117"/>
    </source>
</evidence>
<dbReference type="InterPro" id="IPR005801">
    <property type="entry name" value="ADC_synthase"/>
</dbReference>
<dbReference type="GO" id="GO:0009396">
    <property type="term" value="P:folic acid-containing compound biosynthetic process"/>
    <property type="evidence" value="ECO:0007669"/>
    <property type="project" value="InterPro"/>
</dbReference>
<dbReference type="Proteomes" id="UP000028547">
    <property type="component" value="Unassembled WGS sequence"/>
</dbReference>
<evidence type="ECO:0000259" key="6">
    <source>
        <dbReference type="Pfam" id="PF00425"/>
    </source>
</evidence>
<feature type="domain" description="Anthranilate synthase component I N-terminal" evidence="7">
    <location>
        <begin position="237"/>
        <end position="374"/>
    </location>
</feature>
<dbReference type="AlphaFoldDB" id="A0A084SJJ3"/>
<dbReference type="SUPFAM" id="SSF52317">
    <property type="entry name" value="Class I glutamine amidotransferase-like"/>
    <property type="match status" value="1"/>
</dbReference>
<accession>A0A084SJJ3</accession>
<feature type="domain" description="Chorismate-utilising enzyme C-terminal" evidence="6">
    <location>
        <begin position="424"/>
        <end position="678"/>
    </location>
</feature>
<dbReference type="Gene3D" id="3.40.50.880">
    <property type="match status" value="1"/>
</dbReference>
<dbReference type="InterPro" id="IPR006221">
    <property type="entry name" value="TrpG/PapA_dom"/>
</dbReference>
<gene>
    <name evidence="8" type="ORF">Q664_40095</name>
</gene>
<dbReference type="Gene3D" id="3.60.120.10">
    <property type="entry name" value="Anthranilate synthase"/>
    <property type="match status" value="1"/>
</dbReference>